<dbReference type="EMBL" id="JBITLV010000004">
    <property type="protein sequence ID" value="MFI7588069.1"/>
    <property type="molecule type" value="Genomic_DNA"/>
</dbReference>
<reference evidence="1 2" key="1">
    <citation type="submission" date="2024-10" db="EMBL/GenBank/DDBJ databases">
        <title>The Natural Products Discovery Center: Release of the First 8490 Sequenced Strains for Exploring Actinobacteria Biosynthetic Diversity.</title>
        <authorList>
            <person name="Kalkreuter E."/>
            <person name="Kautsar S.A."/>
            <person name="Yang D."/>
            <person name="Bader C.D."/>
            <person name="Teijaro C.N."/>
            <person name="Fluegel L."/>
            <person name="Davis C.M."/>
            <person name="Simpson J.R."/>
            <person name="Lauterbach L."/>
            <person name="Steele A.D."/>
            <person name="Gui C."/>
            <person name="Meng S."/>
            <person name="Li G."/>
            <person name="Viehrig K."/>
            <person name="Ye F."/>
            <person name="Su P."/>
            <person name="Kiefer A.F."/>
            <person name="Nichols A."/>
            <person name="Cepeda A.J."/>
            <person name="Yan W."/>
            <person name="Fan B."/>
            <person name="Jiang Y."/>
            <person name="Adhikari A."/>
            <person name="Zheng C.-J."/>
            <person name="Schuster L."/>
            <person name="Cowan T.M."/>
            <person name="Smanski M.J."/>
            <person name="Chevrette M.G."/>
            <person name="De Carvalho L.P.S."/>
            <person name="Shen B."/>
        </authorList>
    </citation>
    <scope>NUCLEOTIDE SEQUENCE [LARGE SCALE GENOMIC DNA]</scope>
    <source>
        <strain evidence="1 2">NPDC049639</strain>
    </source>
</reference>
<protein>
    <submittedName>
        <fullName evidence="1">SRPBCC family protein</fullName>
    </submittedName>
</protein>
<dbReference type="Pfam" id="PF10604">
    <property type="entry name" value="Polyketide_cyc2"/>
    <property type="match status" value="1"/>
</dbReference>
<accession>A0ABW8ANW5</accession>
<dbReference type="SUPFAM" id="SSF55961">
    <property type="entry name" value="Bet v1-like"/>
    <property type="match status" value="1"/>
</dbReference>
<organism evidence="1 2">
    <name type="scientific">Spongisporangium articulatum</name>
    <dbReference type="NCBI Taxonomy" id="3362603"/>
    <lineage>
        <taxon>Bacteria</taxon>
        <taxon>Bacillati</taxon>
        <taxon>Actinomycetota</taxon>
        <taxon>Actinomycetes</taxon>
        <taxon>Kineosporiales</taxon>
        <taxon>Kineosporiaceae</taxon>
        <taxon>Spongisporangium</taxon>
    </lineage>
</organism>
<name>A0ABW8ANW5_9ACTN</name>
<keyword evidence="2" id="KW-1185">Reference proteome</keyword>
<dbReference type="InterPro" id="IPR019587">
    <property type="entry name" value="Polyketide_cyclase/dehydratase"/>
</dbReference>
<evidence type="ECO:0000313" key="2">
    <source>
        <dbReference type="Proteomes" id="UP001612915"/>
    </source>
</evidence>
<dbReference type="InterPro" id="IPR023393">
    <property type="entry name" value="START-like_dom_sf"/>
</dbReference>
<sequence>MVTVERTFVVLKPRDVVLDYLKDFAHAEEWDPGTKYCRRNDSGPVAVGSTWHNVSEFNGSETELEYRLETLEPGRLTFVGNNKTATSTDDITLVDNETGTTITYRANIAFHGIAKLAGPFLQRTFEKLADETREQMTRTINALE</sequence>
<comment type="caution">
    <text evidence="1">The sequence shown here is derived from an EMBL/GenBank/DDBJ whole genome shotgun (WGS) entry which is preliminary data.</text>
</comment>
<proteinExistence type="predicted"/>
<dbReference type="Gene3D" id="3.30.530.20">
    <property type="match status" value="1"/>
</dbReference>
<dbReference type="Proteomes" id="UP001612915">
    <property type="component" value="Unassembled WGS sequence"/>
</dbReference>
<dbReference type="RefSeq" id="WP_398280965.1">
    <property type="nucleotide sequence ID" value="NZ_JBITLV010000004.1"/>
</dbReference>
<gene>
    <name evidence="1" type="ORF">ACIB24_13445</name>
</gene>
<evidence type="ECO:0000313" key="1">
    <source>
        <dbReference type="EMBL" id="MFI7588069.1"/>
    </source>
</evidence>